<gene>
    <name evidence="1" type="ORF">CPT75_14870</name>
</gene>
<dbReference type="RefSeq" id="WP_110073511.1">
    <property type="nucleotide sequence ID" value="NZ_CM009896.1"/>
</dbReference>
<protein>
    <recommendedName>
        <fullName evidence="3">Transposase (putative) YhgA-like domain-containing protein</fullName>
    </recommendedName>
</protein>
<reference evidence="1 2" key="1">
    <citation type="submission" date="2017-09" db="EMBL/GenBank/DDBJ databases">
        <title>High-quality draft genome sequence of Butyrivibrio fibrisolvens INBov1, isolated from cow rumen.</title>
        <authorList>
            <person name="Rodriguez Hernaez J."/>
            <person name="Rivarola M."/>
            <person name="Paniego N."/>
            <person name="Cravero S."/>
            <person name="Ceron Cucchi M."/>
            <person name="Martinez M.C."/>
        </authorList>
    </citation>
    <scope>NUCLEOTIDE SEQUENCE [LARGE SCALE GENOMIC DNA]</scope>
    <source>
        <strain evidence="1 2">INBov1</strain>
    </source>
</reference>
<evidence type="ECO:0000313" key="1">
    <source>
        <dbReference type="EMBL" id="PWT28311.1"/>
    </source>
</evidence>
<accession>A0A317G5F0</accession>
<comment type="caution">
    <text evidence="1">The sequence shown here is derived from an EMBL/GenBank/DDBJ whole genome shotgun (WGS) entry which is preliminary data.</text>
</comment>
<name>A0A317G5F0_BUTFI</name>
<dbReference type="AlphaFoldDB" id="A0A317G5F0"/>
<proteinExistence type="predicted"/>
<sequence>MKKTRKQKLKYLFRRVTYPWINRKYKDTVFRLLFNNDKKALLELYNAINHSSYTDPEALVVNTLDNAIFMGMHNDLSFIIDTHLNIYEHQSTNCPNMPLRCLFYVSKLYAQIVDENKIYSCKVKHIPEPHFVVFYNGVEQLPEVMTYKLSDMYDSDNTAPDLELTVKVLNINRGMNPELMSSCAKISGYSIFVAKIREYNTELPIEDAVPAAIDYCIENNILKDFFVKQRKAITMFSLYEYDYKSHLKSEHDDGFEEGQAQGIAIGEERGIAIGEERGIAIGEERGELKKLASIATNMQNNGYSLDQVSDITGVAIADIQKALDSVKNTPTQK</sequence>
<dbReference type="Proteomes" id="UP000245488">
    <property type="component" value="Chromosome"/>
</dbReference>
<dbReference type="EMBL" id="NXNG01000001">
    <property type="protein sequence ID" value="PWT28311.1"/>
    <property type="molecule type" value="Genomic_DNA"/>
</dbReference>
<evidence type="ECO:0000313" key="2">
    <source>
        <dbReference type="Proteomes" id="UP000245488"/>
    </source>
</evidence>
<organism evidence="1 2">
    <name type="scientific">Butyrivibrio fibrisolvens</name>
    <dbReference type="NCBI Taxonomy" id="831"/>
    <lineage>
        <taxon>Bacteria</taxon>
        <taxon>Bacillati</taxon>
        <taxon>Bacillota</taxon>
        <taxon>Clostridia</taxon>
        <taxon>Lachnospirales</taxon>
        <taxon>Lachnospiraceae</taxon>
        <taxon>Butyrivibrio</taxon>
    </lineage>
</organism>
<evidence type="ECO:0008006" key="3">
    <source>
        <dbReference type="Google" id="ProtNLM"/>
    </source>
</evidence>
<keyword evidence="2" id="KW-1185">Reference proteome</keyword>